<accession>A0ABS5NFF6</accession>
<dbReference type="SUPFAM" id="SSF47413">
    <property type="entry name" value="lambda repressor-like DNA-binding domains"/>
    <property type="match status" value="1"/>
</dbReference>
<dbReference type="PROSITE" id="PS50943">
    <property type="entry name" value="HTH_CROC1"/>
    <property type="match status" value="1"/>
</dbReference>
<dbReference type="InterPro" id="IPR001387">
    <property type="entry name" value="Cro/C1-type_HTH"/>
</dbReference>
<dbReference type="InterPro" id="IPR010982">
    <property type="entry name" value="Lambda_DNA-bd_dom_sf"/>
</dbReference>
<dbReference type="Proteomes" id="UP000676853">
    <property type="component" value="Unassembled WGS sequence"/>
</dbReference>
<evidence type="ECO:0000313" key="3">
    <source>
        <dbReference type="Proteomes" id="UP000676853"/>
    </source>
</evidence>
<sequence>MTDDYPEVPAKNLALIQAMADAGMTKAALAKKVGVTPVTVRRWTDGVASPYEANANDAAKALGKSKSELWPTQWPNLSPPSTGTVPLSAYSARSDVPQTVWVKNFRDALRNVDVLVYGGTFLFDSVKGFPDALQHAATQGARIRVLIGDPDGVQVPIRGQEEQLGSSLTGRCRMAIKHFSSLQIDNLEIRLHDTPLYTSLFRTDDTLIANPHVLGRPASNNPCLVIDARDHSGLWDTYSHLFERVWATATLHHRR</sequence>
<comment type="caution">
    <text evidence="2">The sequence shown here is derived from an EMBL/GenBank/DDBJ whole genome shotgun (WGS) entry which is preliminary data.</text>
</comment>
<organism evidence="2 3">
    <name type="scientific">Tsukamurella paurometabola</name>
    <name type="common">Corynebacterium paurometabolum</name>
    <dbReference type="NCBI Taxonomy" id="2061"/>
    <lineage>
        <taxon>Bacteria</taxon>
        <taxon>Bacillati</taxon>
        <taxon>Actinomycetota</taxon>
        <taxon>Actinomycetes</taxon>
        <taxon>Mycobacteriales</taxon>
        <taxon>Tsukamurellaceae</taxon>
        <taxon>Tsukamurella</taxon>
    </lineage>
</organism>
<evidence type="ECO:0000313" key="2">
    <source>
        <dbReference type="EMBL" id="MBS4102996.1"/>
    </source>
</evidence>
<dbReference type="SMART" id="SM00530">
    <property type="entry name" value="HTH_XRE"/>
    <property type="match status" value="1"/>
</dbReference>
<name>A0ABS5NFF6_TSUPA</name>
<feature type="domain" description="HTH cro/C1-type" evidence="1">
    <location>
        <begin position="15"/>
        <end position="69"/>
    </location>
</feature>
<dbReference type="RefSeq" id="WP_212554520.1">
    <property type="nucleotide sequence ID" value="NZ_JAGXOE010000047.1"/>
</dbReference>
<proteinExistence type="predicted"/>
<gene>
    <name evidence="2" type="ORF">KFZ73_17340</name>
</gene>
<dbReference type="EMBL" id="JAGXOE010000047">
    <property type="protein sequence ID" value="MBS4102996.1"/>
    <property type="molecule type" value="Genomic_DNA"/>
</dbReference>
<keyword evidence="3" id="KW-1185">Reference proteome</keyword>
<dbReference type="Pfam" id="PF01381">
    <property type="entry name" value="HTH_3"/>
    <property type="match status" value="1"/>
</dbReference>
<protein>
    <submittedName>
        <fullName evidence="2">Helix-turn-helix transcriptional regulator</fullName>
    </submittedName>
</protein>
<dbReference type="CDD" id="cd00093">
    <property type="entry name" value="HTH_XRE"/>
    <property type="match status" value="1"/>
</dbReference>
<dbReference type="Gene3D" id="1.10.260.40">
    <property type="entry name" value="lambda repressor-like DNA-binding domains"/>
    <property type="match status" value="1"/>
</dbReference>
<evidence type="ECO:0000259" key="1">
    <source>
        <dbReference type="PROSITE" id="PS50943"/>
    </source>
</evidence>
<reference evidence="2 3" key="1">
    <citation type="submission" date="2021-04" db="EMBL/GenBank/DDBJ databases">
        <title>Whole genome sequence analysis of a thiophenic sulfur metabolizing bacteria.</title>
        <authorList>
            <person name="Akhtar N."/>
            <person name="Akram J."/>
            <person name="Aslam A."/>
        </authorList>
    </citation>
    <scope>NUCLEOTIDE SEQUENCE [LARGE SCALE GENOMIC DNA]</scope>
    <source>
        <strain evidence="2 3">3OW</strain>
    </source>
</reference>